<dbReference type="InterPro" id="IPR016186">
    <property type="entry name" value="C-type_lectin-like/link_sf"/>
</dbReference>
<feature type="domain" description="C-type lectin" evidence="1">
    <location>
        <begin position="44"/>
        <end position="111"/>
    </location>
</feature>
<dbReference type="InterPro" id="IPR016187">
    <property type="entry name" value="CTDL_fold"/>
</dbReference>
<dbReference type="InterPro" id="IPR001304">
    <property type="entry name" value="C-type_lectin-like"/>
</dbReference>
<name>A0A183U029_TOXCA</name>
<protein>
    <submittedName>
        <fullName evidence="4">C-type lectin domain-containing protein</fullName>
    </submittedName>
</protein>
<dbReference type="SMART" id="SM00034">
    <property type="entry name" value="CLECT"/>
    <property type="match status" value="1"/>
</dbReference>
<reference evidence="2 3" key="2">
    <citation type="submission" date="2018-11" db="EMBL/GenBank/DDBJ databases">
        <authorList>
            <consortium name="Pathogen Informatics"/>
        </authorList>
    </citation>
    <scope>NUCLEOTIDE SEQUENCE [LARGE SCALE GENOMIC DNA]</scope>
</reference>
<evidence type="ECO:0000313" key="2">
    <source>
        <dbReference type="EMBL" id="VDM26939.1"/>
    </source>
</evidence>
<proteinExistence type="predicted"/>
<gene>
    <name evidence="2" type="ORF">TCNE_LOCUS1849</name>
</gene>
<dbReference type="WBParaSite" id="TCNE_0000184901-mRNA-1">
    <property type="protein sequence ID" value="TCNE_0000184901-mRNA-1"/>
    <property type="gene ID" value="TCNE_0000184901"/>
</dbReference>
<dbReference type="InterPro" id="IPR050111">
    <property type="entry name" value="C-type_lectin/snaclec_domain"/>
</dbReference>
<evidence type="ECO:0000313" key="4">
    <source>
        <dbReference type="WBParaSite" id="TCNE_0000184901-mRNA-1"/>
    </source>
</evidence>
<dbReference type="PANTHER" id="PTHR22803">
    <property type="entry name" value="MANNOSE, PHOSPHOLIPASE, LECTIN RECEPTOR RELATED"/>
    <property type="match status" value="1"/>
</dbReference>
<dbReference type="SUPFAM" id="SSF56436">
    <property type="entry name" value="C-type lectin-like"/>
    <property type="match status" value="1"/>
</dbReference>
<evidence type="ECO:0000313" key="3">
    <source>
        <dbReference type="Proteomes" id="UP000050794"/>
    </source>
</evidence>
<accession>A0A183U029</accession>
<evidence type="ECO:0000259" key="1">
    <source>
        <dbReference type="PROSITE" id="PS50041"/>
    </source>
</evidence>
<dbReference type="Gene3D" id="3.10.100.10">
    <property type="entry name" value="Mannose-Binding Protein A, subunit A"/>
    <property type="match status" value="1"/>
</dbReference>
<sequence length="130" mass="14912">MQIMRVKFQVYAGRNEFSFEQAVNNCALYDANPASVHSALEMQYWLGGRQQTPEDAWYWLDGTPFDYFKWAGGEPNGIYGPLPLCVLSNYFCCGGYWYDNSCAVVVYGTCSYICKKAPPQLRRRLIFKKG</sequence>
<reference evidence="4" key="1">
    <citation type="submission" date="2016-06" db="UniProtKB">
        <authorList>
            <consortium name="WormBaseParasite"/>
        </authorList>
    </citation>
    <scope>IDENTIFICATION</scope>
</reference>
<dbReference type="AlphaFoldDB" id="A0A183U029"/>
<dbReference type="CDD" id="cd00037">
    <property type="entry name" value="CLECT"/>
    <property type="match status" value="1"/>
</dbReference>
<keyword evidence="3" id="KW-1185">Reference proteome</keyword>
<organism evidence="3 4">
    <name type="scientific">Toxocara canis</name>
    <name type="common">Canine roundworm</name>
    <dbReference type="NCBI Taxonomy" id="6265"/>
    <lineage>
        <taxon>Eukaryota</taxon>
        <taxon>Metazoa</taxon>
        <taxon>Ecdysozoa</taxon>
        <taxon>Nematoda</taxon>
        <taxon>Chromadorea</taxon>
        <taxon>Rhabditida</taxon>
        <taxon>Spirurina</taxon>
        <taxon>Ascaridomorpha</taxon>
        <taxon>Ascaridoidea</taxon>
        <taxon>Toxocaridae</taxon>
        <taxon>Toxocara</taxon>
    </lineage>
</organism>
<dbReference type="Proteomes" id="UP000050794">
    <property type="component" value="Unassembled WGS sequence"/>
</dbReference>
<dbReference type="PROSITE" id="PS50041">
    <property type="entry name" value="C_TYPE_LECTIN_2"/>
    <property type="match status" value="1"/>
</dbReference>
<dbReference type="EMBL" id="UYWY01001576">
    <property type="protein sequence ID" value="VDM26939.1"/>
    <property type="molecule type" value="Genomic_DNA"/>
</dbReference>